<dbReference type="EMBL" id="CP069032">
    <property type="protein sequence ID" value="QRC99634.1"/>
    <property type="molecule type" value="Genomic_DNA"/>
</dbReference>
<feature type="region of interest" description="Disordered" evidence="1">
    <location>
        <begin position="526"/>
        <end position="609"/>
    </location>
</feature>
<dbReference type="PROSITE" id="PS50030">
    <property type="entry name" value="UBA"/>
    <property type="match status" value="1"/>
</dbReference>
<feature type="region of interest" description="Disordered" evidence="1">
    <location>
        <begin position="188"/>
        <end position="384"/>
    </location>
</feature>
<sequence>MRVIQDSDDEFDDDLQDEVLSPRTGDASRDHGKDASSLESGTGSTESLKRAFAEAHRDHLQSPSTHFAVPSQDEPQSSVSLPEHVSKRMKTLHDDAPHVSSPEKSSKKGPVTYGKERKPTSSSPSLHLVDTQARDISPAPLYDIALGLEGTMREGYMQHDSRALFPEPSSTIPNATLTQQRMLEGVVGPGMLGLDSEADVPPHQPPPEASVPWSDMMRFSSGEQSELSSQRAKDDAELESVQHFAEQNEEPLKSQRSRRGSSVRLRGSPLRNEVTLESIDPKDIMPPPQLTLPSQDFALPSTASGTSQSDPQEKSRKSSSQAKNKAGLNAGSDEDLAFIGIPTEQYKPRPSRSRSLRATPDETIDFSVRPEKAAKGSKRRKTTNVAVTTSTAEYITTPEKVRQICDMGFTPTSTGRALKQNNGDVTVTVEWLITNGLGEDELASSNTPKRKPVSKRAKAVPATVVEPPPEAQIPPPPESVDDSKLTAGIETPSKPIATMDTCAPTCEINPTSAAQQRSPKVQVVIPMKSPNAKVASKQNPLEPPSKKAKRRKTTSDLPDSEATLNTTSIIEAAKEKKKGRGRPKKTANTVTSAALSQNVPEEPQLESENQADTVLQTIEPNAMNLATSMPEEAKDQPLAPVVTSKELHASRTPEQTIKPSSRSPLSKGKTPYRVGLSKRARIAPLLRTLKK</sequence>
<feature type="region of interest" description="Disordered" evidence="1">
    <location>
        <begin position="442"/>
        <end position="461"/>
    </location>
</feature>
<feature type="compositionally biased region" description="Basic and acidic residues" evidence="1">
    <location>
        <begin position="26"/>
        <end position="36"/>
    </location>
</feature>
<dbReference type="VEuPathDB" id="FungiDB:JI435_150450"/>
<dbReference type="Gene3D" id="1.10.8.10">
    <property type="entry name" value="DNA helicase RuvA subunit, C-terminal domain"/>
    <property type="match status" value="1"/>
</dbReference>
<evidence type="ECO:0000313" key="3">
    <source>
        <dbReference type="EMBL" id="QRC99634.1"/>
    </source>
</evidence>
<feature type="compositionally biased region" description="Acidic residues" evidence="1">
    <location>
        <begin position="1"/>
        <end position="17"/>
    </location>
</feature>
<dbReference type="Proteomes" id="UP000663193">
    <property type="component" value="Chromosome 10"/>
</dbReference>
<dbReference type="SUPFAM" id="SSF46934">
    <property type="entry name" value="UBA-like"/>
    <property type="match status" value="1"/>
</dbReference>
<dbReference type="CDD" id="cd14308">
    <property type="entry name" value="UBA_Mud1_like"/>
    <property type="match status" value="1"/>
</dbReference>
<name>A0A7U2FAY8_PHANO</name>
<feature type="compositionally biased region" description="Low complexity" evidence="1">
    <location>
        <begin position="37"/>
        <end position="46"/>
    </location>
</feature>
<organism evidence="3 4">
    <name type="scientific">Phaeosphaeria nodorum (strain SN15 / ATCC MYA-4574 / FGSC 10173)</name>
    <name type="common">Glume blotch fungus</name>
    <name type="synonym">Parastagonospora nodorum</name>
    <dbReference type="NCBI Taxonomy" id="321614"/>
    <lineage>
        <taxon>Eukaryota</taxon>
        <taxon>Fungi</taxon>
        <taxon>Dikarya</taxon>
        <taxon>Ascomycota</taxon>
        <taxon>Pezizomycotina</taxon>
        <taxon>Dothideomycetes</taxon>
        <taxon>Pleosporomycetidae</taxon>
        <taxon>Pleosporales</taxon>
        <taxon>Pleosporineae</taxon>
        <taxon>Phaeosphaeriaceae</taxon>
        <taxon>Parastagonospora</taxon>
    </lineage>
</organism>
<feature type="compositionally biased region" description="Basic and acidic residues" evidence="1">
    <location>
        <begin position="47"/>
        <end position="60"/>
    </location>
</feature>
<proteinExistence type="predicted"/>
<feature type="compositionally biased region" description="Polar residues" evidence="1">
    <location>
        <begin position="301"/>
        <end position="310"/>
    </location>
</feature>
<dbReference type="AlphaFoldDB" id="A0A7U2FAY8"/>
<evidence type="ECO:0000259" key="2">
    <source>
        <dbReference type="PROSITE" id="PS50030"/>
    </source>
</evidence>
<dbReference type="InterPro" id="IPR009060">
    <property type="entry name" value="UBA-like_sf"/>
</dbReference>
<feature type="domain" description="UBA" evidence="2">
    <location>
        <begin position="396"/>
        <end position="435"/>
    </location>
</feature>
<feature type="compositionally biased region" description="Basic residues" evidence="1">
    <location>
        <begin position="448"/>
        <end position="458"/>
    </location>
</feature>
<keyword evidence="4" id="KW-1185">Reference proteome</keyword>
<feature type="compositionally biased region" description="Basic residues" evidence="1">
    <location>
        <begin position="575"/>
        <end position="585"/>
    </location>
</feature>
<evidence type="ECO:0000256" key="1">
    <source>
        <dbReference type="SAM" id="MobiDB-lite"/>
    </source>
</evidence>
<feature type="compositionally biased region" description="Low complexity" evidence="1">
    <location>
        <begin position="262"/>
        <end position="271"/>
    </location>
</feature>
<evidence type="ECO:0000313" key="4">
    <source>
        <dbReference type="Proteomes" id="UP000663193"/>
    </source>
</evidence>
<dbReference type="InterPro" id="IPR015940">
    <property type="entry name" value="UBA"/>
</dbReference>
<feature type="region of interest" description="Disordered" evidence="1">
    <location>
        <begin position="628"/>
        <end position="691"/>
    </location>
</feature>
<gene>
    <name evidence="3" type="ORF">JI435_150450</name>
</gene>
<reference evidence="4" key="1">
    <citation type="journal article" date="2021" name="BMC Genomics">
        <title>Chromosome-level genome assembly and manually-curated proteome of model necrotroph Parastagonospora nodorum Sn15 reveals a genome-wide trove of candidate effector homologs, and redundancy of virulence-related functions within an accessory chromosome.</title>
        <authorList>
            <person name="Bertazzoni S."/>
            <person name="Jones D.A.B."/>
            <person name="Phan H.T."/>
            <person name="Tan K.-C."/>
            <person name="Hane J.K."/>
        </authorList>
    </citation>
    <scope>NUCLEOTIDE SEQUENCE [LARGE SCALE GENOMIC DNA]</scope>
    <source>
        <strain evidence="4">SN15 / ATCC MYA-4574 / FGSC 10173)</strain>
    </source>
</reference>
<dbReference type="OrthoDB" id="5404794at2759"/>
<feature type="compositionally biased region" description="Polar residues" evidence="1">
    <location>
        <begin position="586"/>
        <end position="599"/>
    </location>
</feature>
<feature type="region of interest" description="Disordered" evidence="1">
    <location>
        <begin position="1"/>
        <end position="134"/>
    </location>
</feature>
<feature type="compositionally biased region" description="Polar residues" evidence="1">
    <location>
        <begin position="221"/>
        <end position="230"/>
    </location>
</feature>
<protein>
    <recommendedName>
        <fullName evidence="2">UBA domain-containing protein</fullName>
    </recommendedName>
</protein>
<dbReference type="SMART" id="SM00165">
    <property type="entry name" value="UBA"/>
    <property type="match status" value="1"/>
</dbReference>
<feature type="compositionally biased region" description="Polar residues" evidence="1">
    <location>
        <begin position="652"/>
        <end position="664"/>
    </location>
</feature>
<accession>A0A7U2FAY8</accession>